<evidence type="ECO:0000313" key="4">
    <source>
        <dbReference type="Proteomes" id="UP000244722"/>
    </source>
</evidence>
<feature type="region of interest" description="Disordered" evidence="1">
    <location>
        <begin position="205"/>
        <end position="273"/>
    </location>
</feature>
<dbReference type="PANTHER" id="PTHR34706:SF3">
    <property type="entry name" value="ANKYRIN REPEAT PROTEIN (AFU_ORTHOLOGUE AFUA_7G06200)"/>
    <property type="match status" value="1"/>
</dbReference>
<dbReference type="STRING" id="42251.A0A2T6ZFE9"/>
<gene>
    <name evidence="3" type="ORF">B9Z19DRAFT_1033548</name>
</gene>
<organism evidence="3 4">
    <name type="scientific">Tuber borchii</name>
    <name type="common">White truffle</name>
    <dbReference type="NCBI Taxonomy" id="42251"/>
    <lineage>
        <taxon>Eukaryota</taxon>
        <taxon>Fungi</taxon>
        <taxon>Dikarya</taxon>
        <taxon>Ascomycota</taxon>
        <taxon>Pezizomycotina</taxon>
        <taxon>Pezizomycetes</taxon>
        <taxon>Pezizales</taxon>
        <taxon>Tuberaceae</taxon>
        <taxon>Tuber</taxon>
    </lineage>
</organism>
<evidence type="ECO:0000256" key="1">
    <source>
        <dbReference type="SAM" id="MobiDB-lite"/>
    </source>
</evidence>
<dbReference type="PANTHER" id="PTHR34706">
    <property type="entry name" value="SLR1338 PROTEIN"/>
    <property type="match status" value="1"/>
</dbReference>
<dbReference type="OrthoDB" id="2142040at2759"/>
<dbReference type="PROSITE" id="PS50234">
    <property type="entry name" value="VWFA"/>
    <property type="match status" value="1"/>
</dbReference>
<feature type="compositionally biased region" description="Low complexity" evidence="1">
    <location>
        <begin position="252"/>
        <end position="273"/>
    </location>
</feature>
<proteinExistence type="predicted"/>
<dbReference type="Gene3D" id="3.40.50.410">
    <property type="entry name" value="von Willebrand factor, type A domain"/>
    <property type="match status" value="1"/>
</dbReference>
<dbReference type="Proteomes" id="UP000244722">
    <property type="component" value="Unassembled WGS sequence"/>
</dbReference>
<sequence>MNGVPSRAADKGSRTATDHDTHVQWLAGERYRMLESGFVGMKNVEVLAMWSGSMYQAFGESDLTRRPVMDVCFRPLGITLPTVVVMSGWANTGKDMFKDMRDYMDLGNGAISKVLILKWDMETASAAVSCGLKVYEYATNRPDKKKYILTQTEEILPGSSDMRGVKITLGEICSAKLPPGEDAKKEYSMSLPRLRNTALRFIREDKFRPEGSEDVGEDSDEDSDEEEGVAAPNNSLVPRAHGPTLIGANVVGGSSNQSDISGNNSGNNLSNNRDSFNEHYNAEKLSVYKFDLPEDVYTYSRGTLAKKGLGTVMKNLERYLKKMSSRIAKTGQQVCDKMQLTYDYIPDMTKVALYDTVILCDDSGSMKLDGRYDMMRKTILKISDVCTAFRDEGISIKFLNFKGDKDYNYIHDRERLDEVIRNIHPKGGTRLGTVLRNKIIEPLIIEKAKEKSLERPVLVTIITDGQPAGEDRGELKRTMLNCKKELAGLAGPSDELYGGQAVVFQISLVGSSDAAKSYIKELEDDPEIKNFVYCTRDRLDVVKGKMEDYQYTGWLIQLLAAGIDHE</sequence>
<dbReference type="SUPFAM" id="SSF53300">
    <property type="entry name" value="vWA-like"/>
    <property type="match status" value="1"/>
</dbReference>
<protein>
    <recommendedName>
        <fullName evidence="2">VWFA domain-containing protein</fullName>
    </recommendedName>
</protein>
<feature type="compositionally biased region" description="Acidic residues" evidence="1">
    <location>
        <begin position="212"/>
        <end position="228"/>
    </location>
</feature>
<evidence type="ECO:0000313" key="3">
    <source>
        <dbReference type="EMBL" id="PUU74221.1"/>
    </source>
</evidence>
<reference evidence="3 4" key="1">
    <citation type="submission" date="2017-04" db="EMBL/GenBank/DDBJ databases">
        <title>Draft genome sequence of Tuber borchii Vittad., a whitish edible truffle.</title>
        <authorList>
            <consortium name="DOE Joint Genome Institute"/>
            <person name="Murat C."/>
            <person name="Kuo A."/>
            <person name="Barry K.W."/>
            <person name="Clum A."/>
            <person name="Dockter R.B."/>
            <person name="Fauchery L."/>
            <person name="Iotti M."/>
            <person name="Kohler A."/>
            <person name="Labutti K."/>
            <person name="Lindquist E.A."/>
            <person name="Lipzen A."/>
            <person name="Ohm R.A."/>
            <person name="Wang M."/>
            <person name="Grigoriev I.V."/>
            <person name="Zambonelli A."/>
            <person name="Martin F.M."/>
        </authorList>
    </citation>
    <scope>NUCLEOTIDE SEQUENCE [LARGE SCALE GENOMIC DNA]</scope>
    <source>
        <strain evidence="3 4">Tbo3840</strain>
    </source>
</reference>
<dbReference type="InterPro" id="IPR002035">
    <property type="entry name" value="VWF_A"/>
</dbReference>
<feature type="domain" description="VWFA" evidence="2">
    <location>
        <begin position="355"/>
        <end position="559"/>
    </location>
</feature>
<name>A0A2T6ZFE9_TUBBO</name>
<dbReference type="AlphaFoldDB" id="A0A2T6ZFE9"/>
<keyword evidence="4" id="KW-1185">Reference proteome</keyword>
<accession>A0A2T6ZFE9</accession>
<dbReference type="EMBL" id="NESQ01000314">
    <property type="protein sequence ID" value="PUU74221.1"/>
    <property type="molecule type" value="Genomic_DNA"/>
</dbReference>
<evidence type="ECO:0000259" key="2">
    <source>
        <dbReference type="PROSITE" id="PS50234"/>
    </source>
</evidence>
<comment type="caution">
    <text evidence="3">The sequence shown here is derived from an EMBL/GenBank/DDBJ whole genome shotgun (WGS) entry which is preliminary data.</text>
</comment>
<dbReference type="InterPro" id="IPR036465">
    <property type="entry name" value="vWFA_dom_sf"/>
</dbReference>